<proteinExistence type="predicted"/>
<reference evidence="1" key="1">
    <citation type="submission" date="2020-10" db="EMBL/GenBank/DDBJ databases">
        <title>Phylogeny of dyella-like bacteria.</title>
        <authorList>
            <person name="Fu J."/>
        </authorList>
    </citation>
    <scope>NUCLEOTIDE SEQUENCE</scope>
    <source>
        <strain evidence="1">DHON07</strain>
    </source>
</reference>
<comment type="caution">
    <text evidence="1">The sequence shown here is derived from an EMBL/GenBank/DDBJ whole genome shotgun (WGS) entry which is preliminary data.</text>
</comment>
<dbReference type="RefSeq" id="WP_204630122.1">
    <property type="nucleotide sequence ID" value="NZ_BSOC01000008.1"/>
</dbReference>
<evidence type="ECO:0000313" key="2">
    <source>
        <dbReference type="Proteomes" id="UP001430193"/>
    </source>
</evidence>
<dbReference type="Gene3D" id="2.60.200.20">
    <property type="match status" value="1"/>
</dbReference>
<protein>
    <recommendedName>
        <fullName evidence="3">YscD cytoplasmic domain-containing protein</fullName>
    </recommendedName>
</protein>
<accession>A0ABS2KDT2</accession>
<dbReference type="InterPro" id="IPR008984">
    <property type="entry name" value="SMAD_FHA_dom_sf"/>
</dbReference>
<sequence>MERLGLHVLSGLHAGALIDLGGKPGWMLGAGEDADILLADDGLAELQCRFVFDPEEESWQLESCAEGVTVFGLALPSEGAVHVRAGTSLSVQGVDMALVQLQEAMMPDRPAMILATSARRLASAHRAVLWQLDRKAYAFAVMRAGRQLRYLPLVVLVLLAVVGGTKYQIDHYNADKEPAREAHDYIRRTFPDINVAYEKSTGATTYAGYVTGQRDLDYLRTLAMAADQGQSVIHVVPMESLAMNASLLLDEYYRDPLVSVTGPGAVHVALSADSAVKGLGGWDFSAISALVRHELPELRDVNIAMAKARANQVDVPYSVLDYSVLPTRDDAYFAISPNGERLFPGASVKEGKLARVGPCGVALASGSALFQFSADKTLSCAYEIAHSHGAEASVSTTP</sequence>
<dbReference type="Proteomes" id="UP001430193">
    <property type="component" value="Unassembled WGS sequence"/>
</dbReference>
<dbReference type="EMBL" id="JADIKF010000034">
    <property type="protein sequence ID" value="MBM7128498.1"/>
    <property type="molecule type" value="Genomic_DNA"/>
</dbReference>
<dbReference type="SUPFAM" id="SSF49879">
    <property type="entry name" value="SMAD/FHA domain"/>
    <property type="match status" value="1"/>
</dbReference>
<organism evidence="1 2">
    <name type="scientific">Dyella mobilis</name>
    <dbReference type="NCBI Taxonomy" id="1849582"/>
    <lineage>
        <taxon>Bacteria</taxon>
        <taxon>Pseudomonadati</taxon>
        <taxon>Pseudomonadota</taxon>
        <taxon>Gammaproteobacteria</taxon>
        <taxon>Lysobacterales</taxon>
        <taxon>Rhodanobacteraceae</taxon>
        <taxon>Dyella</taxon>
    </lineage>
</organism>
<name>A0ABS2KDT2_9GAMM</name>
<gene>
    <name evidence="1" type="ORF">ISS99_03095</name>
</gene>
<evidence type="ECO:0000313" key="1">
    <source>
        <dbReference type="EMBL" id="MBM7128498.1"/>
    </source>
</evidence>
<keyword evidence="2" id="KW-1185">Reference proteome</keyword>
<evidence type="ECO:0008006" key="3">
    <source>
        <dbReference type="Google" id="ProtNLM"/>
    </source>
</evidence>